<proteinExistence type="predicted"/>
<dbReference type="PANTHER" id="PTHR34239">
    <property type="entry name" value="APPLE DOMAIN-CONTAINING PROTEIN"/>
    <property type="match status" value="1"/>
</dbReference>
<dbReference type="PANTHER" id="PTHR34239:SF2">
    <property type="entry name" value="TRANSPOSABLE ELEMENT P TRANSPOSASE_THAP9 CONSERVED DOMAIN-CONTAINING PROTEIN"/>
    <property type="match status" value="1"/>
</dbReference>
<protein>
    <submittedName>
        <fullName evidence="1">Uncharacterized protein</fullName>
    </submittedName>
</protein>
<keyword evidence="2" id="KW-1185">Reference proteome</keyword>
<comment type="caution">
    <text evidence="1">The sequence shown here is derived from an EMBL/GenBank/DDBJ whole genome shotgun (WGS) entry which is preliminary data.</text>
</comment>
<organism evidence="1 2">
    <name type="scientific">Portunus trituberculatus</name>
    <name type="common">Swimming crab</name>
    <name type="synonym">Neptunus trituberculatus</name>
    <dbReference type="NCBI Taxonomy" id="210409"/>
    <lineage>
        <taxon>Eukaryota</taxon>
        <taxon>Metazoa</taxon>
        <taxon>Ecdysozoa</taxon>
        <taxon>Arthropoda</taxon>
        <taxon>Crustacea</taxon>
        <taxon>Multicrustacea</taxon>
        <taxon>Malacostraca</taxon>
        <taxon>Eumalacostraca</taxon>
        <taxon>Eucarida</taxon>
        <taxon>Decapoda</taxon>
        <taxon>Pleocyemata</taxon>
        <taxon>Brachyura</taxon>
        <taxon>Eubrachyura</taxon>
        <taxon>Portunoidea</taxon>
        <taxon>Portunidae</taxon>
        <taxon>Portuninae</taxon>
        <taxon>Portunus</taxon>
    </lineage>
</organism>
<accession>A0A5B7GA35</accession>
<dbReference type="OrthoDB" id="7701249at2759"/>
<dbReference type="EMBL" id="VSRR010012117">
    <property type="protein sequence ID" value="MPC54113.1"/>
    <property type="molecule type" value="Genomic_DNA"/>
</dbReference>
<dbReference type="Proteomes" id="UP000324222">
    <property type="component" value="Unassembled WGS sequence"/>
</dbReference>
<evidence type="ECO:0000313" key="1">
    <source>
        <dbReference type="EMBL" id="MPC54113.1"/>
    </source>
</evidence>
<gene>
    <name evidence="1" type="ORF">E2C01_048020</name>
</gene>
<reference evidence="1 2" key="1">
    <citation type="submission" date="2019-05" db="EMBL/GenBank/DDBJ databases">
        <title>Another draft genome of Portunus trituberculatus and its Hox gene families provides insights of decapod evolution.</title>
        <authorList>
            <person name="Jeong J.-H."/>
            <person name="Song I."/>
            <person name="Kim S."/>
            <person name="Choi T."/>
            <person name="Kim D."/>
            <person name="Ryu S."/>
            <person name="Kim W."/>
        </authorList>
    </citation>
    <scope>NUCLEOTIDE SEQUENCE [LARGE SCALE GENOMIC DNA]</scope>
    <source>
        <tissue evidence="1">Muscle</tissue>
    </source>
</reference>
<dbReference type="AlphaFoldDB" id="A0A5B7GA35"/>
<name>A0A5B7GA35_PORTR</name>
<evidence type="ECO:0000313" key="2">
    <source>
        <dbReference type="Proteomes" id="UP000324222"/>
    </source>
</evidence>
<sequence>MKSLLALDKVAQDEDLPEVAREVGVLNGALALLGNANYKNLARRFAMKCEINHKYAHLCSSKVPITRFLFGDDVSQSAKQTEDSEKLKNKFIAKKLTSTWPFTGTRTRGYWGSPSHRSFSRYQPHGQLWYGAKCAQWHYTTCQDSFLKNARSRGQHQPQQQ</sequence>